<protein>
    <submittedName>
        <fullName evidence="4">Major capsid protein</fullName>
    </submittedName>
</protein>
<keyword evidence="2" id="KW-0946">Virion</keyword>
<evidence type="ECO:0000256" key="2">
    <source>
        <dbReference type="ARBA" id="ARBA00022844"/>
    </source>
</evidence>
<evidence type="ECO:0000313" key="5">
    <source>
        <dbReference type="Proteomes" id="UP000240651"/>
    </source>
</evidence>
<proteinExistence type="predicted"/>
<feature type="domain" description="Phage capsid-like C-terminal" evidence="3">
    <location>
        <begin position="17"/>
        <end position="283"/>
    </location>
</feature>
<name>A0A2D2W3J7_9CAUD</name>
<accession>A0A2D2W3J7</accession>
<dbReference type="Pfam" id="PF05065">
    <property type="entry name" value="Phage_capsid"/>
    <property type="match status" value="1"/>
</dbReference>
<dbReference type="NCBIfam" id="TIGR01554">
    <property type="entry name" value="major_cap_HK97"/>
    <property type="match status" value="1"/>
</dbReference>
<comment type="subcellular location">
    <subcellularLocation>
        <location evidence="1">Virion</location>
    </subcellularLocation>
</comment>
<dbReference type="SUPFAM" id="SSF56563">
    <property type="entry name" value="Major capsid protein gp5"/>
    <property type="match status" value="1"/>
</dbReference>
<evidence type="ECO:0000259" key="3">
    <source>
        <dbReference type="Pfam" id="PF05065"/>
    </source>
</evidence>
<dbReference type="InterPro" id="IPR024455">
    <property type="entry name" value="Phage_capsid"/>
</dbReference>
<evidence type="ECO:0000313" key="4">
    <source>
        <dbReference type="EMBL" id="ATS92761.1"/>
    </source>
</evidence>
<gene>
    <name evidence="4" type="ORF">SEA_SULLEY_13</name>
</gene>
<dbReference type="InterPro" id="IPR054612">
    <property type="entry name" value="Phage_capsid-like_C"/>
</dbReference>
<organism evidence="4 5">
    <name type="scientific">Mycobacterium phage Sulley</name>
    <dbReference type="NCBI Taxonomy" id="2041550"/>
    <lineage>
        <taxon>Viruses</taxon>
        <taxon>Duplodnaviria</taxon>
        <taxon>Heunggongvirae</taxon>
        <taxon>Uroviricota</taxon>
        <taxon>Caudoviricetes</taxon>
        <taxon>Weiservirinae</taxon>
        <taxon>Anayavirus</taxon>
        <taxon>Anayavirus angelica</taxon>
    </lineage>
</organism>
<evidence type="ECO:0000256" key="1">
    <source>
        <dbReference type="ARBA" id="ARBA00004328"/>
    </source>
</evidence>
<dbReference type="GO" id="GO:0044423">
    <property type="term" value="C:virion component"/>
    <property type="evidence" value="ECO:0007669"/>
    <property type="project" value="UniProtKB-KW"/>
</dbReference>
<dbReference type="Proteomes" id="UP000240651">
    <property type="component" value="Segment"/>
</dbReference>
<sequence length="312" mass="32685">MADISRAEVATLIEEGYSHSLLAAAKQGSTVLSAFQNVNMGTKTSHLPVLATLPEADWVGESATDPAGVIKTSKVTWANRTLVAEEVAVIIPVPEAVIDDATVELLTEVAEQGGQAIGKKLDQAVMFGIDKPASWVSPALLKAATDAGQAIAHVSGVANEYDLVGASNKVAEQVALAGWAPDTLLSSLALRYQVANVRDADGNLAFRDGSFLGFNTHFNRNGAWSPESAVAFIADSSRVKIGVRQDITVKFLDQATLGTGENQINLAERDMVALRLKARFAYVLGVSATAMGSDKTPVGVVTPDVTPPTSGE</sequence>
<reference evidence="5" key="1">
    <citation type="submission" date="2017-09" db="EMBL/GenBank/DDBJ databases">
        <authorList>
            <person name="Ehlers B."/>
            <person name="Leendertz F.H."/>
        </authorList>
    </citation>
    <scope>NUCLEOTIDE SEQUENCE [LARGE SCALE GENOMIC DNA]</scope>
</reference>
<dbReference type="EMBL" id="MF919532">
    <property type="protein sequence ID" value="ATS92761.1"/>
    <property type="molecule type" value="Genomic_DNA"/>
</dbReference>